<organism evidence="2 3">
    <name type="scientific">Adlercreutzia shanghongiae</name>
    <dbReference type="NCBI Taxonomy" id="3111773"/>
    <lineage>
        <taxon>Bacteria</taxon>
        <taxon>Bacillati</taxon>
        <taxon>Actinomycetota</taxon>
        <taxon>Coriobacteriia</taxon>
        <taxon>Eggerthellales</taxon>
        <taxon>Eggerthellaceae</taxon>
        <taxon>Adlercreutzia</taxon>
    </lineage>
</organism>
<sequence>MAKEPKEEYDWINDPFDEKKIAEEREQMGMSGTSKAAAGIGCLLFFIGFIVLIGMLLFGIL</sequence>
<keyword evidence="1" id="KW-0812">Transmembrane</keyword>
<protein>
    <submittedName>
        <fullName evidence="2">Uncharacterized protein</fullName>
    </submittedName>
</protein>
<evidence type="ECO:0000256" key="1">
    <source>
        <dbReference type="SAM" id="Phobius"/>
    </source>
</evidence>
<dbReference type="EMBL" id="JAYMFH010000003">
    <property type="protein sequence ID" value="MEC4294255.1"/>
    <property type="molecule type" value="Genomic_DNA"/>
</dbReference>
<comment type="caution">
    <text evidence="2">The sequence shown here is derived from an EMBL/GenBank/DDBJ whole genome shotgun (WGS) entry which is preliminary data.</text>
</comment>
<accession>A0ABU6IWP4</accession>
<keyword evidence="1" id="KW-0472">Membrane</keyword>
<dbReference type="RefSeq" id="WP_326438927.1">
    <property type="nucleotide sequence ID" value="NZ_JAYMFH010000003.1"/>
</dbReference>
<reference evidence="2 3" key="1">
    <citation type="submission" date="2024-01" db="EMBL/GenBank/DDBJ databases">
        <title>novel species in genus Adlercreutzia.</title>
        <authorList>
            <person name="Liu X."/>
        </authorList>
    </citation>
    <scope>NUCLEOTIDE SEQUENCE [LARGE SCALE GENOMIC DNA]</scope>
    <source>
        <strain evidence="2 3">R22</strain>
    </source>
</reference>
<feature type="transmembrane region" description="Helical" evidence="1">
    <location>
        <begin position="36"/>
        <end position="60"/>
    </location>
</feature>
<name>A0ABU6IWP4_9ACTN</name>
<evidence type="ECO:0000313" key="3">
    <source>
        <dbReference type="Proteomes" id="UP001343724"/>
    </source>
</evidence>
<evidence type="ECO:0000313" key="2">
    <source>
        <dbReference type="EMBL" id="MEC4294255.1"/>
    </source>
</evidence>
<dbReference type="Proteomes" id="UP001343724">
    <property type="component" value="Unassembled WGS sequence"/>
</dbReference>
<gene>
    <name evidence="2" type="ORF">VJ920_02900</name>
</gene>
<proteinExistence type="predicted"/>
<keyword evidence="3" id="KW-1185">Reference proteome</keyword>
<keyword evidence="1" id="KW-1133">Transmembrane helix</keyword>